<evidence type="ECO:0000256" key="3">
    <source>
        <dbReference type="ARBA" id="ARBA00022490"/>
    </source>
</evidence>
<dbReference type="CDD" id="cd01555">
    <property type="entry name" value="UdpNAET"/>
    <property type="match status" value="1"/>
</dbReference>
<dbReference type="InterPro" id="IPR013792">
    <property type="entry name" value="RNA3'P_cycl/enolpyr_Trfase_a/b"/>
</dbReference>
<evidence type="ECO:0000256" key="13">
    <source>
        <dbReference type="HAMAP-Rule" id="MF_00111"/>
    </source>
</evidence>
<dbReference type="Gene3D" id="3.65.10.10">
    <property type="entry name" value="Enolpyruvate transferase domain"/>
    <property type="match status" value="2"/>
</dbReference>
<evidence type="ECO:0000256" key="7">
    <source>
        <dbReference type="ARBA" id="ARBA00022984"/>
    </source>
</evidence>
<dbReference type="PANTHER" id="PTHR43783:SF1">
    <property type="entry name" value="UDP-N-ACETYLGLUCOSAMINE 1-CARBOXYVINYLTRANSFERASE"/>
    <property type="match status" value="1"/>
</dbReference>
<dbReference type="NCBIfam" id="TIGR01072">
    <property type="entry name" value="murA"/>
    <property type="match status" value="1"/>
</dbReference>
<dbReference type="RefSeq" id="WP_167083268.1">
    <property type="nucleotide sequence ID" value="NZ_BAAADC010000001.1"/>
</dbReference>
<dbReference type="Pfam" id="PF00275">
    <property type="entry name" value="EPSP_synthase"/>
    <property type="match status" value="1"/>
</dbReference>
<comment type="subcellular location">
    <subcellularLocation>
        <location evidence="1 13">Cytoplasm</location>
    </subcellularLocation>
</comment>
<dbReference type="GO" id="GO:0051301">
    <property type="term" value="P:cell division"/>
    <property type="evidence" value="ECO:0007669"/>
    <property type="project" value="UniProtKB-KW"/>
</dbReference>
<dbReference type="GO" id="GO:0008760">
    <property type="term" value="F:UDP-N-acetylglucosamine 1-carboxyvinyltransferase activity"/>
    <property type="evidence" value="ECO:0007669"/>
    <property type="project" value="UniProtKB-UniRule"/>
</dbReference>
<dbReference type="Proteomes" id="UP000570514">
    <property type="component" value="Unassembled WGS sequence"/>
</dbReference>
<dbReference type="HAMAP" id="MF_00111">
    <property type="entry name" value="MurA"/>
    <property type="match status" value="1"/>
</dbReference>
<comment type="pathway">
    <text evidence="2 13">Cell wall biogenesis; peptidoglycan biosynthesis.</text>
</comment>
<comment type="caution">
    <text evidence="15">The sequence shown here is derived from an EMBL/GenBank/DDBJ whole genome shotgun (WGS) entry which is preliminary data.</text>
</comment>
<protein>
    <recommendedName>
        <fullName evidence="13">UDP-N-acetylglucosamine 1-carboxyvinyltransferase</fullName>
        <ecNumber evidence="13">2.5.1.7</ecNumber>
    </recommendedName>
    <alternativeName>
        <fullName evidence="13">Enoylpyruvate transferase</fullName>
    </alternativeName>
    <alternativeName>
        <fullName evidence="13">UDP-N-acetylglucosamine enolpyruvyl transferase</fullName>
        <shortName evidence="13">EPT</shortName>
    </alternativeName>
</protein>
<evidence type="ECO:0000313" key="15">
    <source>
        <dbReference type="EMBL" id="NIK89155.1"/>
    </source>
</evidence>
<dbReference type="InterPro" id="IPR036968">
    <property type="entry name" value="Enolpyruvate_Tfrase_sf"/>
</dbReference>
<evidence type="ECO:0000256" key="11">
    <source>
        <dbReference type="ARBA" id="ARBA00038367"/>
    </source>
</evidence>
<dbReference type="InterPro" id="IPR050068">
    <property type="entry name" value="MurA_subfamily"/>
</dbReference>
<feature type="binding site" evidence="13">
    <location>
        <position position="335"/>
    </location>
    <ligand>
        <name>UDP-N-acetyl-alpha-D-glucosamine</name>
        <dbReference type="ChEBI" id="CHEBI:57705"/>
    </ligand>
</feature>
<accession>A0A846N101</accession>
<dbReference type="GO" id="GO:0005737">
    <property type="term" value="C:cytoplasm"/>
    <property type="evidence" value="ECO:0007669"/>
    <property type="project" value="UniProtKB-SubCell"/>
</dbReference>
<sequence length="426" mass="44522">MDKIVIQGGARLHGAIPISGAKNAALPLMVACLLTDETLVLKNVPNLADVRFMGELLKSFGVDVEWTPARSLAEGGTYRLQARHVRGSTAEYDIVRKMRASFFVLGALVARVGLAKVSLPGGCAIGARPVDLHLKGLQALGASIDIAQGYVFADAPAGFVGGEVVFPIVSVGATENVLMAATLAKGTTVLVNAAREPEIVDLGNCLIAMGAKITGLGTSRITVEGVERLHGATHSVLPDRIETGTYAMAVAIAGGEVELTNTSPDLISSLLDLLPLVGAEVSSTGSGIKVVRNGSRPKSVSVDTAPFPGFPTDLQAQFMALMATAEGTSRIRETIFENRFMHVPELVRLGADIKVEGDTAIVTGVASLTGAPVMATDLRASSSLVLAGLAAKGTTIVNRVYHLDRGFERLEEKLSAVGAHIERQKE</sequence>
<evidence type="ECO:0000259" key="14">
    <source>
        <dbReference type="Pfam" id="PF00275"/>
    </source>
</evidence>
<dbReference type="NCBIfam" id="NF006873">
    <property type="entry name" value="PRK09369.1"/>
    <property type="match status" value="1"/>
</dbReference>
<dbReference type="AlphaFoldDB" id="A0A846N101"/>
<feature type="binding site" evidence="13">
    <location>
        <begin position="128"/>
        <end position="132"/>
    </location>
    <ligand>
        <name>UDP-N-acetyl-alpha-D-glucosamine</name>
        <dbReference type="ChEBI" id="CHEBI:57705"/>
    </ligand>
</feature>
<evidence type="ECO:0000256" key="5">
    <source>
        <dbReference type="ARBA" id="ARBA00022679"/>
    </source>
</evidence>
<evidence type="ECO:0000256" key="9">
    <source>
        <dbReference type="ARBA" id="ARBA00023316"/>
    </source>
</evidence>
<feature type="modified residue" description="2-(S-cysteinyl)pyruvic acid O-phosphothioketal" evidence="13">
    <location>
        <position position="123"/>
    </location>
</feature>
<keyword evidence="5 13" id="KW-0808">Transferase</keyword>
<keyword evidence="7 13" id="KW-0573">Peptidoglycan synthesis</keyword>
<keyword evidence="16" id="KW-1185">Reference proteome</keyword>
<dbReference type="GO" id="GO:0008360">
    <property type="term" value="P:regulation of cell shape"/>
    <property type="evidence" value="ECO:0007669"/>
    <property type="project" value="UniProtKB-KW"/>
</dbReference>
<keyword evidence="10 13" id="KW-0670">Pyruvate</keyword>
<dbReference type="UniPathway" id="UPA00219"/>
<feature type="binding site" evidence="13">
    <location>
        <position position="99"/>
    </location>
    <ligand>
        <name>UDP-N-acetyl-alpha-D-glucosamine</name>
        <dbReference type="ChEBI" id="CHEBI:57705"/>
    </ligand>
</feature>
<proteinExistence type="inferred from homology"/>
<keyword evidence="8 13" id="KW-0131">Cell cycle</keyword>
<dbReference type="PANTHER" id="PTHR43783">
    <property type="entry name" value="UDP-N-ACETYLGLUCOSAMINE 1-CARBOXYVINYLTRANSFERASE"/>
    <property type="match status" value="1"/>
</dbReference>
<feature type="binding site" evidence="13">
    <location>
        <begin position="22"/>
        <end position="23"/>
    </location>
    <ligand>
        <name>phosphoenolpyruvate</name>
        <dbReference type="ChEBI" id="CHEBI:58702"/>
    </ligand>
</feature>
<dbReference type="EMBL" id="JAASRM010000001">
    <property type="protein sequence ID" value="NIK89155.1"/>
    <property type="molecule type" value="Genomic_DNA"/>
</dbReference>
<gene>
    <name evidence="13" type="primary">murA</name>
    <name evidence="15" type="ORF">FHS83_002473</name>
</gene>
<dbReference type="InterPro" id="IPR005750">
    <property type="entry name" value="UDP_GlcNAc_COvinyl_MurA"/>
</dbReference>
<dbReference type="GO" id="GO:0071555">
    <property type="term" value="P:cell wall organization"/>
    <property type="evidence" value="ECO:0007669"/>
    <property type="project" value="UniProtKB-KW"/>
</dbReference>
<feature type="binding site" evidence="13">
    <location>
        <position position="313"/>
    </location>
    <ligand>
        <name>UDP-N-acetyl-alpha-D-glucosamine</name>
        <dbReference type="ChEBI" id="CHEBI:57705"/>
    </ligand>
</feature>
<evidence type="ECO:0000256" key="2">
    <source>
        <dbReference type="ARBA" id="ARBA00004752"/>
    </source>
</evidence>
<dbReference type="EC" id="2.5.1.7" evidence="13"/>
<evidence type="ECO:0000256" key="4">
    <source>
        <dbReference type="ARBA" id="ARBA00022618"/>
    </source>
</evidence>
<comment type="similarity">
    <text evidence="11 13">Belongs to the EPSP synthase family. MurA subfamily.</text>
</comment>
<dbReference type="SUPFAM" id="SSF55205">
    <property type="entry name" value="EPT/RTPC-like"/>
    <property type="match status" value="1"/>
</dbReference>
<dbReference type="FunFam" id="3.65.10.10:FF:000001">
    <property type="entry name" value="UDP-N-acetylglucosamine 1-carboxyvinyltransferase"/>
    <property type="match status" value="1"/>
</dbReference>
<evidence type="ECO:0000256" key="8">
    <source>
        <dbReference type="ARBA" id="ARBA00023306"/>
    </source>
</evidence>
<feature type="active site" description="Proton donor" evidence="13">
    <location>
        <position position="123"/>
    </location>
</feature>
<dbReference type="GO" id="GO:0019277">
    <property type="term" value="P:UDP-N-acetylgalactosamine biosynthetic process"/>
    <property type="evidence" value="ECO:0007669"/>
    <property type="project" value="InterPro"/>
</dbReference>
<keyword evidence="4 13" id="KW-0132">Cell division</keyword>
<organism evidence="15 16">
    <name type="scientific">Rhizomicrobium palustre</name>
    <dbReference type="NCBI Taxonomy" id="189966"/>
    <lineage>
        <taxon>Bacteria</taxon>
        <taxon>Pseudomonadati</taxon>
        <taxon>Pseudomonadota</taxon>
        <taxon>Alphaproteobacteria</taxon>
        <taxon>Micropepsales</taxon>
        <taxon>Micropepsaceae</taxon>
        <taxon>Rhizomicrobium</taxon>
    </lineage>
</organism>
<keyword evidence="3 13" id="KW-0963">Cytoplasm</keyword>
<name>A0A846N101_9PROT</name>
<dbReference type="InterPro" id="IPR001986">
    <property type="entry name" value="Enolpyruvate_Tfrase_dom"/>
</dbReference>
<evidence type="ECO:0000256" key="10">
    <source>
        <dbReference type="ARBA" id="ARBA00023317"/>
    </source>
</evidence>
<dbReference type="GO" id="GO:0009252">
    <property type="term" value="P:peptidoglycan biosynthetic process"/>
    <property type="evidence" value="ECO:0007669"/>
    <property type="project" value="UniProtKB-UniRule"/>
</dbReference>
<feature type="domain" description="Enolpyruvate transferase" evidence="14">
    <location>
        <begin position="6"/>
        <end position="414"/>
    </location>
</feature>
<reference evidence="15 16" key="1">
    <citation type="submission" date="2020-03" db="EMBL/GenBank/DDBJ databases">
        <title>Genomic Encyclopedia of Type Strains, Phase IV (KMG-IV): sequencing the most valuable type-strain genomes for metagenomic binning, comparative biology and taxonomic classification.</title>
        <authorList>
            <person name="Goeker M."/>
        </authorList>
    </citation>
    <scope>NUCLEOTIDE SEQUENCE [LARGE SCALE GENOMIC DNA]</scope>
    <source>
        <strain evidence="15 16">DSM 19867</strain>
    </source>
</reference>
<keyword evidence="6 13" id="KW-0133">Cell shape</keyword>
<evidence type="ECO:0000313" key="16">
    <source>
        <dbReference type="Proteomes" id="UP000570514"/>
    </source>
</evidence>
<comment type="catalytic activity">
    <reaction evidence="12 13">
        <text>phosphoenolpyruvate + UDP-N-acetyl-alpha-D-glucosamine = UDP-N-acetyl-3-O-(1-carboxyvinyl)-alpha-D-glucosamine + phosphate</text>
        <dbReference type="Rhea" id="RHEA:18681"/>
        <dbReference type="ChEBI" id="CHEBI:43474"/>
        <dbReference type="ChEBI" id="CHEBI:57705"/>
        <dbReference type="ChEBI" id="CHEBI:58702"/>
        <dbReference type="ChEBI" id="CHEBI:68483"/>
        <dbReference type="EC" id="2.5.1.7"/>
    </reaction>
</comment>
<evidence type="ECO:0000256" key="12">
    <source>
        <dbReference type="ARBA" id="ARBA00047527"/>
    </source>
</evidence>
<evidence type="ECO:0000256" key="6">
    <source>
        <dbReference type="ARBA" id="ARBA00022960"/>
    </source>
</evidence>
<keyword evidence="9 13" id="KW-0961">Cell wall biogenesis/degradation</keyword>
<evidence type="ECO:0000256" key="1">
    <source>
        <dbReference type="ARBA" id="ARBA00004496"/>
    </source>
</evidence>
<comment type="function">
    <text evidence="13">Cell wall formation. Adds enolpyruvyl to UDP-N-acetylglucosamine.</text>
</comment>
<comment type="caution">
    <text evidence="13">Lacks conserved residue(s) required for the propagation of feature annotation.</text>
</comment>